<name>A0A0E9T9N6_ANGAN</name>
<proteinExistence type="predicted"/>
<sequence>MYSKMYQPHFDIELLTETKSVLVVSRFKTTSDVEPGEFRCVAAFHDR</sequence>
<evidence type="ECO:0000313" key="1">
    <source>
        <dbReference type="EMBL" id="JAH50142.1"/>
    </source>
</evidence>
<organism evidence="1">
    <name type="scientific">Anguilla anguilla</name>
    <name type="common">European freshwater eel</name>
    <name type="synonym">Muraena anguilla</name>
    <dbReference type="NCBI Taxonomy" id="7936"/>
    <lineage>
        <taxon>Eukaryota</taxon>
        <taxon>Metazoa</taxon>
        <taxon>Chordata</taxon>
        <taxon>Craniata</taxon>
        <taxon>Vertebrata</taxon>
        <taxon>Euteleostomi</taxon>
        <taxon>Actinopterygii</taxon>
        <taxon>Neopterygii</taxon>
        <taxon>Teleostei</taxon>
        <taxon>Anguilliformes</taxon>
        <taxon>Anguillidae</taxon>
        <taxon>Anguilla</taxon>
    </lineage>
</organism>
<dbReference type="EMBL" id="GBXM01058435">
    <property type="protein sequence ID" value="JAH50142.1"/>
    <property type="molecule type" value="Transcribed_RNA"/>
</dbReference>
<reference evidence="1" key="1">
    <citation type="submission" date="2014-11" db="EMBL/GenBank/DDBJ databases">
        <authorList>
            <person name="Amaro Gonzalez C."/>
        </authorList>
    </citation>
    <scope>NUCLEOTIDE SEQUENCE</scope>
</reference>
<dbReference type="AlphaFoldDB" id="A0A0E9T9N6"/>
<accession>A0A0E9T9N6</accession>
<reference evidence="1" key="2">
    <citation type="journal article" date="2015" name="Fish Shellfish Immunol.">
        <title>Early steps in the European eel (Anguilla anguilla)-Vibrio vulnificus interaction in the gills: Role of the RtxA13 toxin.</title>
        <authorList>
            <person name="Callol A."/>
            <person name="Pajuelo D."/>
            <person name="Ebbesson L."/>
            <person name="Teles M."/>
            <person name="MacKenzie S."/>
            <person name="Amaro C."/>
        </authorList>
    </citation>
    <scope>NUCLEOTIDE SEQUENCE</scope>
</reference>
<protein>
    <submittedName>
        <fullName evidence="1">Uncharacterized protein</fullName>
    </submittedName>
</protein>